<accession>A0ABV6L964</accession>
<dbReference type="RefSeq" id="WP_377023811.1">
    <property type="nucleotide sequence ID" value="NZ_JBHLTS010000023.1"/>
</dbReference>
<dbReference type="EMBL" id="JBHLTS010000023">
    <property type="protein sequence ID" value="MFC0516009.1"/>
    <property type="molecule type" value="Genomic_DNA"/>
</dbReference>
<feature type="transmembrane region" description="Helical" evidence="1">
    <location>
        <begin position="225"/>
        <end position="244"/>
    </location>
</feature>
<evidence type="ECO:0000259" key="2">
    <source>
        <dbReference type="Pfam" id="PF02517"/>
    </source>
</evidence>
<feature type="transmembrane region" description="Helical" evidence="1">
    <location>
        <begin position="256"/>
        <end position="276"/>
    </location>
</feature>
<keyword evidence="1" id="KW-0472">Membrane</keyword>
<feature type="domain" description="CAAX prenyl protease 2/Lysostaphin resistance protein A-like" evidence="2">
    <location>
        <begin position="147"/>
        <end position="233"/>
    </location>
</feature>
<keyword evidence="4" id="KW-1185">Reference proteome</keyword>
<reference evidence="3 4" key="1">
    <citation type="submission" date="2024-09" db="EMBL/GenBank/DDBJ databases">
        <authorList>
            <person name="Sun Q."/>
            <person name="Mori K."/>
        </authorList>
    </citation>
    <scope>NUCLEOTIDE SEQUENCE [LARGE SCALE GENOMIC DNA]</scope>
    <source>
        <strain evidence="3 4">NCAIM B.02415</strain>
    </source>
</reference>
<dbReference type="InterPro" id="IPR003675">
    <property type="entry name" value="Rce1/LyrA-like_dom"/>
</dbReference>
<gene>
    <name evidence="3" type="ORF">ACFFGT_17435</name>
</gene>
<proteinExistence type="predicted"/>
<sequence length="285" mass="31974">MDNIQPDNDAFIVNSSNDALILTSAYPNLKSLTRLFFVLIFFMLIGGIIGGFLFLDSKHLGSEAIKPLINLILYIGFMLLTIRYGIKKAKKNQPTPFNIRFNKIPFWLIPVLILTTIALVVGLEWVSNLIPMPDSVRNFFEKVSTKNFFSIITLVIAAPILEEILCRGIVLKGLLKNYAPNKAILISALFFGLIHLNPWQALPAFFGGLFLGWAYYKTQSVIPGMIIHATINGTSVLFLFLPYQRQQSFSTLLGEPFYILICALSALVFIMGCWLINRKAVSMSD</sequence>
<dbReference type="PANTHER" id="PTHR36435">
    <property type="entry name" value="SLR1288 PROTEIN"/>
    <property type="match status" value="1"/>
</dbReference>
<keyword evidence="1" id="KW-1133">Transmembrane helix</keyword>
<dbReference type="InterPro" id="IPR052710">
    <property type="entry name" value="CAAX_protease"/>
</dbReference>
<evidence type="ECO:0000256" key="1">
    <source>
        <dbReference type="SAM" id="Phobius"/>
    </source>
</evidence>
<name>A0ABV6L964_9SPHI</name>
<feature type="transmembrane region" description="Helical" evidence="1">
    <location>
        <begin position="106"/>
        <end position="127"/>
    </location>
</feature>
<evidence type="ECO:0000313" key="3">
    <source>
        <dbReference type="EMBL" id="MFC0516009.1"/>
    </source>
</evidence>
<keyword evidence="1" id="KW-0812">Transmembrane</keyword>
<feature type="transmembrane region" description="Helical" evidence="1">
    <location>
        <begin position="147"/>
        <end position="166"/>
    </location>
</feature>
<feature type="transmembrane region" description="Helical" evidence="1">
    <location>
        <begin position="35"/>
        <end position="55"/>
    </location>
</feature>
<feature type="transmembrane region" description="Helical" evidence="1">
    <location>
        <begin position="67"/>
        <end position="86"/>
    </location>
</feature>
<protein>
    <submittedName>
        <fullName evidence="3">Lysostaphin resistance A-like protein</fullName>
    </submittedName>
</protein>
<organism evidence="3 4">
    <name type="scientific">Mucilaginibacter angelicae</name>
    <dbReference type="NCBI Taxonomy" id="869718"/>
    <lineage>
        <taxon>Bacteria</taxon>
        <taxon>Pseudomonadati</taxon>
        <taxon>Bacteroidota</taxon>
        <taxon>Sphingobacteriia</taxon>
        <taxon>Sphingobacteriales</taxon>
        <taxon>Sphingobacteriaceae</taxon>
        <taxon>Mucilaginibacter</taxon>
    </lineage>
</organism>
<dbReference type="Pfam" id="PF02517">
    <property type="entry name" value="Rce1-like"/>
    <property type="match status" value="1"/>
</dbReference>
<evidence type="ECO:0000313" key="4">
    <source>
        <dbReference type="Proteomes" id="UP001589828"/>
    </source>
</evidence>
<dbReference type="PANTHER" id="PTHR36435:SF1">
    <property type="entry name" value="CAAX AMINO TERMINAL PROTEASE FAMILY PROTEIN"/>
    <property type="match status" value="1"/>
</dbReference>
<dbReference type="Proteomes" id="UP001589828">
    <property type="component" value="Unassembled WGS sequence"/>
</dbReference>
<comment type="caution">
    <text evidence="3">The sequence shown here is derived from an EMBL/GenBank/DDBJ whole genome shotgun (WGS) entry which is preliminary data.</text>
</comment>